<proteinExistence type="predicted"/>
<dbReference type="InterPro" id="IPR011059">
    <property type="entry name" value="Metal-dep_hydrolase_composite"/>
</dbReference>
<keyword evidence="5" id="KW-1185">Reference proteome</keyword>
<organism evidence="4 5">
    <name type="scientific">Fusarium kuroshium</name>
    <dbReference type="NCBI Taxonomy" id="2010991"/>
    <lineage>
        <taxon>Eukaryota</taxon>
        <taxon>Fungi</taxon>
        <taxon>Dikarya</taxon>
        <taxon>Ascomycota</taxon>
        <taxon>Pezizomycotina</taxon>
        <taxon>Sordariomycetes</taxon>
        <taxon>Hypocreomycetidae</taxon>
        <taxon>Hypocreales</taxon>
        <taxon>Nectriaceae</taxon>
        <taxon>Fusarium</taxon>
        <taxon>Fusarium solani species complex</taxon>
    </lineage>
</organism>
<dbReference type="Gene3D" id="3.20.20.140">
    <property type="entry name" value="Metal-dependent hydrolases"/>
    <property type="match status" value="1"/>
</dbReference>
<feature type="region of interest" description="Disordered" evidence="1">
    <location>
        <begin position="511"/>
        <end position="532"/>
    </location>
</feature>
<reference evidence="4 5" key="1">
    <citation type="submission" date="2017-06" db="EMBL/GenBank/DDBJ databases">
        <title>Comparative genomic analysis of Ambrosia Fusariam Clade fungi.</title>
        <authorList>
            <person name="Stajich J.E."/>
            <person name="Carrillo J."/>
            <person name="Kijimoto T."/>
            <person name="Eskalen A."/>
            <person name="O'Donnell K."/>
            <person name="Kasson M."/>
        </authorList>
    </citation>
    <scope>NUCLEOTIDE SEQUENCE [LARGE SCALE GENOMIC DNA]</scope>
    <source>
        <strain evidence="4">UCR3666</strain>
    </source>
</reference>
<dbReference type="Gene3D" id="3.10.310.70">
    <property type="match status" value="1"/>
</dbReference>
<dbReference type="InterPro" id="IPR013108">
    <property type="entry name" value="Amidohydro_3"/>
</dbReference>
<feature type="signal peptide" evidence="2">
    <location>
        <begin position="1"/>
        <end position="23"/>
    </location>
</feature>
<evidence type="ECO:0000313" key="4">
    <source>
        <dbReference type="EMBL" id="RMJ17073.1"/>
    </source>
</evidence>
<dbReference type="OrthoDB" id="194468at2759"/>
<dbReference type="PANTHER" id="PTHR22642">
    <property type="entry name" value="IMIDAZOLONEPROPIONASE"/>
    <property type="match status" value="1"/>
</dbReference>
<sequence length="667" mass="71929">MAPATSLYRLLLAAASCSSIVFASSAKCKGCAADTVMLNGSIYTLDESSSKHNAMAVKNGYITFLGSDDGVHPLIGPDTLVFDLEGRMVMPGLVDAHMHVISGGANLLKCNMNYQPLGLKEVLDHIQGCLDSDTDKSDEDWLDVIALDYYTLSDLTGGVTKRDLDKLKTKRPILVRSADWHTSWVNSVALRASSITAATKNPAGGVIERLPGGNEPSGILQDNASGLLAGPAPPTPEDNIKSGKAALKLLREQGVTAFQDAAADPDMGKAFAAIKKDGGLSARGFFNYRIDAPNSTKEVEALVQDALNVTSTWNDPTEIGPAPTLKWHAVKLFVDGVILYPANTGALLEPYFMPNDNGTVWEPDPKARPEPYWSREILAAVLAPLICNRIDAQLHVDGDLAVRVALDALEDVRTKYPHLDDYRVGFAHNEVTDPSDWPRFAELKADPIMSFQWSQASSVWLPNGVKSMGPVRSNYLEAWGNIAAFGSRIVYGSDWPIDPLDEWLAIKAGVTRSGDPTNPNSPASQGAPYNGTGIPGLSLTREQAIRAITTESSRFVRADRYVGSLEVGKVADVIILQSNYFEVPDEEIARQKTLMTMVGGEVVYIAEGVNFGNGAVAKFPNNDTISHAMEKRSVGGIQGSALSEEGRESMRRLAVRNACDHGTGHRH</sequence>
<evidence type="ECO:0000313" key="5">
    <source>
        <dbReference type="Proteomes" id="UP000277212"/>
    </source>
</evidence>
<dbReference type="InterPro" id="IPR032466">
    <property type="entry name" value="Metal_Hydrolase"/>
</dbReference>
<dbReference type="Pfam" id="PF07969">
    <property type="entry name" value="Amidohydro_3"/>
    <property type="match status" value="1"/>
</dbReference>
<dbReference type="GO" id="GO:0016810">
    <property type="term" value="F:hydrolase activity, acting on carbon-nitrogen (but not peptide) bonds"/>
    <property type="evidence" value="ECO:0007669"/>
    <property type="project" value="InterPro"/>
</dbReference>
<dbReference type="Proteomes" id="UP000277212">
    <property type="component" value="Unassembled WGS sequence"/>
</dbReference>
<feature type="chain" id="PRO_5017943371" description="Amidohydrolase 3 domain-containing protein" evidence="2">
    <location>
        <begin position="24"/>
        <end position="667"/>
    </location>
</feature>
<dbReference type="SUPFAM" id="SSF51556">
    <property type="entry name" value="Metallo-dependent hydrolases"/>
    <property type="match status" value="1"/>
</dbReference>
<comment type="caution">
    <text evidence="4">The sequence shown here is derived from an EMBL/GenBank/DDBJ whole genome shotgun (WGS) entry which is preliminary data.</text>
</comment>
<evidence type="ECO:0000259" key="3">
    <source>
        <dbReference type="Pfam" id="PF07969"/>
    </source>
</evidence>
<dbReference type="EMBL" id="NKUJ01000038">
    <property type="protein sequence ID" value="RMJ17073.1"/>
    <property type="molecule type" value="Genomic_DNA"/>
</dbReference>
<dbReference type="PANTHER" id="PTHR22642:SF2">
    <property type="entry name" value="PROTEIN LONG AFTER FAR-RED 3"/>
    <property type="match status" value="1"/>
</dbReference>
<accession>A0A3M2SHP8</accession>
<dbReference type="Gene3D" id="2.30.40.10">
    <property type="entry name" value="Urease, subunit C, domain 1"/>
    <property type="match status" value="1"/>
</dbReference>
<name>A0A3M2SHP8_9HYPO</name>
<dbReference type="AlphaFoldDB" id="A0A3M2SHP8"/>
<feature type="domain" description="Amidohydrolase 3" evidence="3">
    <location>
        <begin position="81"/>
        <end position="604"/>
    </location>
</feature>
<protein>
    <recommendedName>
        <fullName evidence="3">Amidohydrolase 3 domain-containing protein</fullName>
    </recommendedName>
</protein>
<evidence type="ECO:0000256" key="1">
    <source>
        <dbReference type="SAM" id="MobiDB-lite"/>
    </source>
</evidence>
<feature type="compositionally biased region" description="Polar residues" evidence="1">
    <location>
        <begin position="514"/>
        <end position="524"/>
    </location>
</feature>
<evidence type="ECO:0000256" key="2">
    <source>
        <dbReference type="SAM" id="SignalP"/>
    </source>
</evidence>
<dbReference type="SUPFAM" id="SSF51338">
    <property type="entry name" value="Composite domain of metallo-dependent hydrolases"/>
    <property type="match status" value="1"/>
</dbReference>
<gene>
    <name evidence="4" type="ORF">CDV36_003238</name>
</gene>
<keyword evidence="2" id="KW-0732">Signal</keyword>